<evidence type="ECO:0000256" key="2">
    <source>
        <dbReference type="ARBA" id="ARBA00022729"/>
    </source>
</evidence>
<dbReference type="CDD" id="cd06339">
    <property type="entry name" value="PBP1_YraM_LppC_lipoprotein-like"/>
    <property type="match status" value="1"/>
</dbReference>
<name>A0A6M1LT76_9PROT</name>
<evidence type="ECO:0000313" key="6">
    <source>
        <dbReference type="Proteomes" id="UP000475385"/>
    </source>
</evidence>
<comment type="similarity">
    <text evidence="1">Belongs to the leucine-binding protein family.</text>
</comment>
<dbReference type="PANTHER" id="PTHR30483">
    <property type="entry name" value="LEUCINE-SPECIFIC-BINDING PROTEIN"/>
    <property type="match status" value="1"/>
</dbReference>
<dbReference type="EMBL" id="JAAIKB010000017">
    <property type="protein sequence ID" value="NGM23621.1"/>
    <property type="molecule type" value="Genomic_DNA"/>
</dbReference>
<dbReference type="AlphaFoldDB" id="A0A6M1LT76"/>
<evidence type="ECO:0000259" key="4">
    <source>
        <dbReference type="Pfam" id="PF13458"/>
    </source>
</evidence>
<keyword evidence="2" id="KW-0732">Signal</keyword>
<dbReference type="GO" id="GO:0006865">
    <property type="term" value="P:amino acid transport"/>
    <property type="evidence" value="ECO:0007669"/>
    <property type="project" value="UniProtKB-KW"/>
</dbReference>
<evidence type="ECO:0000313" key="5">
    <source>
        <dbReference type="EMBL" id="NGM23621.1"/>
    </source>
</evidence>
<accession>A0A6M1LT76</accession>
<protein>
    <submittedName>
        <fullName evidence="5">ABC transporter substrate-binding protein</fullName>
    </submittedName>
</protein>
<dbReference type="RefSeq" id="WP_164697541.1">
    <property type="nucleotide sequence ID" value="NZ_JAAIKB010000017.1"/>
</dbReference>
<dbReference type="Proteomes" id="UP000475385">
    <property type="component" value="Unassembled WGS sequence"/>
</dbReference>
<dbReference type="Pfam" id="PF13458">
    <property type="entry name" value="Peripla_BP_6"/>
    <property type="match status" value="1"/>
</dbReference>
<dbReference type="SUPFAM" id="SSF53822">
    <property type="entry name" value="Periplasmic binding protein-like I"/>
    <property type="match status" value="1"/>
</dbReference>
<comment type="caution">
    <text evidence="5">The sequence shown here is derived from an EMBL/GenBank/DDBJ whole genome shotgun (WGS) entry which is preliminary data.</text>
</comment>
<gene>
    <name evidence="5" type="ORF">G3576_26645</name>
</gene>
<dbReference type="PANTHER" id="PTHR30483:SF6">
    <property type="entry name" value="PERIPLASMIC BINDING PROTEIN OF ABC TRANSPORTER FOR NATURAL AMINO ACIDS"/>
    <property type="match status" value="1"/>
</dbReference>
<keyword evidence="3" id="KW-0813">Transport</keyword>
<feature type="domain" description="Leucine-binding protein" evidence="4">
    <location>
        <begin position="68"/>
        <end position="364"/>
    </location>
</feature>
<dbReference type="InterPro" id="IPR028081">
    <property type="entry name" value="Leu-bd"/>
</dbReference>
<keyword evidence="6" id="KW-1185">Reference proteome</keyword>
<evidence type="ECO:0000256" key="3">
    <source>
        <dbReference type="ARBA" id="ARBA00022970"/>
    </source>
</evidence>
<evidence type="ECO:0000256" key="1">
    <source>
        <dbReference type="ARBA" id="ARBA00010062"/>
    </source>
</evidence>
<reference evidence="5 6" key="2">
    <citation type="submission" date="2020-03" db="EMBL/GenBank/DDBJ databases">
        <title>Roseomonas stagni sp. nov., isolated from pond water in Japan.</title>
        <authorList>
            <person name="Furuhata K."/>
            <person name="Miyamoto H."/>
            <person name="Goto K."/>
        </authorList>
    </citation>
    <scope>NUCLEOTIDE SEQUENCE [LARGE SCALE GENOMIC DNA]</scope>
    <source>
        <strain evidence="5 6">PeD5</strain>
    </source>
</reference>
<keyword evidence="3" id="KW-0029">Amino-acid transport</keyword>
<dbReference type="Gene3D" id="3.40.50.2300">
    <property type="match status" value="2"/>
</dbReference>
<organism evidence="5 6">
    <name type="scientific">Falsiroseomonas algicola</name>
    <dbReference type="NCBI Taxonomy" id="2716930"/>
    <lineage>
        <taxon>Bacteria</taxon>
        <taxon>Pseudomonadati</taxon>
        <taxon>Pseudomonadota</taxon>
        <taxon>Alphaproteobacteria</taxon>
        <taxon>Acetobacterales</taxon>
        <taxon>Roseomonadaceae</taxon>
        <taxon>Falsiroseomonas</taxon>
    </lineage>
</organism>
<dbReference type="InterPro" id="IPR028082">
    <property type="entry name" value="Peripla_BP_I"/>
</dbReference>
<sequence length="402" mass="40310">MPSRSVPQPQDRPAAATPAPRRLFGGIAIAALLGMAACAPQPPRPSFVGIAPPIGGTAPMQAAPIGPQRAAMLLPLTGPQAPLGQAMLNAGTMALFDEAPQGVEIAPRDTGGTPQGAAAAARAAIADGARIIIGPLTSAEAAAVAGPAQAAGVPVLAFTNDAQRAGNGTWVLGVTPQQQVRRVVAAAAQQGAQRFALGAPDSEFGRALATALRGAVAELGLPAPSIALHPANAEPAMAASGARVSAARAEAVLIGEAGERARRFAAAWVAEAGESPPRLLGTSLWLQDGVVRTEPALAGAWFAGPDGRARARFEARYRDAFRETPPRVAATAYDAAAIATRALRQGASPAQVTAVEGFAGADGPVRLLPEGQTLRGLALYAVSSGADPVQVEPAPLPGQPGS</sequence>
<reference evidence="5 6" key="1">
    <citation type="submission" date="2020-02" db="EMBL/GenBank/DDBJ databases">
        <authorList>
            <person name="Kim H.M."/>
            <person name="Jeon C.O."/>
        </authorList>
    </citation>
    <scope>NUCLEOTIDE SEQUENCE [LARGE SCALE GENOMIC DNA]</scope>
    <source>
        <strain evidence="5 6">PeD5</strain>
    </source>
</reference>
<proteinExistence type="inferred from homology"/>
<dbReference type="InterPro" id="IPR051010">
    <property type="entry name" value="BCAA_transport"/>
</dbReference>